<feature type="non-terminal residue" evidence="1">
    <location>
        <position position="1"/>
    </location>
</feature>
<reference evidence="1" key="1">
    <citation type="submission" date="2023-10" db="EMBL/GenBank/DDBJ databases">
        <authorList>
            <person name="Chen Y."/>
            <person name="Shah S."/>
            <person name="Dougan E. K."/>
            <person name="Thang M."/>
            <person name="Chan C."/>
        </authorList>
    </citation>
    <scope>NUCLEOTIDE SEQUENCE [LARGE SCALE GENOMIC DNA]</scope>
</reference>
<comment type="caution">
    <text evidence="1">The sequence shown here is derived from an EMBL/GenBank/DDBJ whole genome shotgun (WGS) entry which is preliminary data.</text>
</comment>
<protein>
    <submittedName>
        <fullName evidence="1">Uncharacterized protein</fullName>
    </submittedName>
</protein>
<feature type="non-terminal residue" evidence="1">
    <location>
        <position position="286"/>
    </location>
</feature>
<proteinExistence type="predicted"/>
<dbReference type="EMBL" id="CAUYUJ010014250">
    <property type="protein sequence ID" value="CAK0838820.1"/>
    <property type="molecule type" value="Genomic_DNA"/>
</dbReference>
<dbReference type="Proteomes" id="UP001189429">
    <property type="component" value="Unassembled WGS sequence"/>
</dbReference>
<keyword evidence="2" id="KW-1185">Reference proteome</keyword>
<accession>A0ABN9T1J6</accession>
<evidence type="ECO:0000313" key="2">
    <source>
        <dbReference type="Proteomes" id="UP001189429"/>
    </source>
</evidence>
<sequence>HDDRIVSIAETDFSRFASGTQAALWGAPRDASVARATLWSKLARSTLTRSVSARQLRLHTDETIVGAVRRAQENPLDDRVALYNGFSHTPYQLIGDMLVRPSQSIMHDWSHTYLQDGICDAEFGTFMSSCRTVASYAELGELVRAIAPPRAFPRLGSRFEPNKIRNALKKDKFQSDCGEFCTPAQIASRYLREMVRGMLAAFDVLELLMAARNVGTVRPSQLAAAIKRHLDAEMYRHGFLVAAMTMERKHRVVKRYLRPRRTLTTFALGVVEEITCFELWQLCDTE</sequence>
<gene>
    <name evidence="1" type="ORF">PCOR1329_LOCUS34678</name>
</gene>
<organism evidence="1 2">
    <name type="scientific">Prorocentrum cordatum</name>
    <dbReference type="NCBI Taxonomy" id="2364126"/>
    <lineage>
        <taxon>Eukaryota</taxon>
        <taxon>Sar</taxon>
        <taxon>Alveolata</taxon>
        <taxon>Dinophyceae</taxon>
        <taxon>Prorocentrales</taxon>
        <taxon>Prorocentraceae</taxon>
        <taxon>Prorocentrum</taxon>
    </lineage>
</organism>
<name>A0ABN9T1J6_9DINO</name>
<evidence type="ECO:0000313" key="1">
    <source>
        <dbReference type="EMBL" id="CAK0838820.1"/>
    </source>
</evidence>